<dbReference type="PANTHER" id="PTHR31194">
    <property type="entry name" value="SHN SHINE , DNA BINDING / TRANSCRIPTION FACTOR"/>
    <property type="match status" value="1"/>
</dbReference>
<dbReference type="SUPFAM" id="SSF54171">
    <property type="entry name" value="DNA-binding domain"/>
    <property type="match status" value="1"/>
</dbReference>
<keyword evidence="5" id="KW-0539">Nucleus</keyword>
<evidence type="ECO:0000313" key="9">
    <source>
        <dbReference type="Proteomes" id="UP000822688"/>
    </source>
</evidence>
<evidence type="ECO:0000259" key="7">
    <source>
        <dbReference type="PROSITE" id="PS51032"/>
    </source>
</evidence>
<protein>
    <recommendedName>
        <fullName evidence="7">AP2/ERF domain-containing protein</fullName>
    </recommendedName>
</protein>
<keyword evidence="2" id="KW-0805">Transcription regulation</keyword>
<dbReference type="InterPro" id="IPR050913">
    <property type="entry name" value="AP2/ERF_ERF"/>
</dbReference>
<sequence length="527" mass="56362">MVGLRRDREVVGGGWCGKNMLKREYESSGEEEEESLGERGQQMLPKRVRVICTDPDATDSSSDEEGSFRRSHVVMRSRVMVQEICMAGVGAESEREEEEDSEESDVEELREVEVPSYHSVFTAKTMQCSLNSACSVDGDSVPSFYDKPSWQGRKKGKVVEKVSKGGKVVSVVESSVVGAKTGALVSRACSAKPPVGAKAVKGSGVGKDVKPQKYRGVRQRPWGKWAAEIRDPSKGVRLWLGTYDTAEQAAQAYDKAAREIRGPQAHTNFNEGDGDQSGAAASGAPSVACLDLVTVKKNEGLGKAPQRCVKKELVKVEPAASGSQPLCAVEVERITASNEESCLSFGDDVGAEILGACESLEEDLLGDDMLFDNLSEDFEYSTSESLDVSPCTSQTASVPSSSLKSEAQSQASTPECVSLCEAPEATQSFSNAASEESGESDGEEQSGSFTENNGVSEVQSGCELEEVFLPDDIFFDFPSCVDGNVATGDVLDFAAGFDFGDDIDDFGFGTAEAESLDWFNDTAALMT</sequence>
<dbReference type="Gene3D" id="3.30.730.10">
    <property type="entry name" value="AP2/ERF domain"/>
    <property type="match status" value="1"/>
</dbReference>
<evidence type="ECO:0000256" key="1">
    <source>
        <dbReference type="ARBA" id="ARBA00004123"/>
    </source>
</evidence>
<feature type="region of interest" description="Disordered" evidence="6">
    <location>
        <begin position="385"/>
        <end position="407"/>
    </location>
</feature>
<dbReference type="InterPro" id="IPR016177">
    <property type="entry name" value="DNA-bd_dom_sf"/>
</dbReference>
<dbReference type="AlphaFoldDB" id="A0A8T0HFQ2"/>
<dbReference type="SMART" id="SM00380">
    <property type="entry name" value="AP2"/>
    <property type="match status" value="1"/>
</dbReference>
<dbReference type="GO" id="GO:0003700">
    <property type="term" value="F:DNA-binding transcription factor activity"/>
    <property type="evidence" value="ECO:0007669"/>
    <property type="project" value="InterPro"/>
</dbReference>
<dbReference type="EMBL" id="CM026427">
    <property type="protein sequence ID" value="KAG0570601.1"/>
    <property type="molecule type" value="Genomic_DNA"/>
</dbReference>
<dbReference type="GO" id="GO:0003677">
    <property type="term" value="F:DNA binding"/>
    <property type="evidence" value="ECO:0007669"/>
    <property type="project" value="UniProtKB-KW"/>
</dbReference>
<dbReference type="FunFam" id="3.30.730.10:FF:000001">
    <property type="entry name" value="Ethylene-responsive transcription factor 2"/>
    <property type="match status" value="1"/>
</dbReference>
<comment type="caution">
    <text evidence="8">The sequence shown here is derived from an EMBL/GenBank/DDBJ whole genome shotgun (WGS) entry which is preliminary data.</text>
</comment>
<dbReference type="InterPro" id="IPR001471">
    <property type="entry name" value="AP2/ERF_dom"/>
</dbReference>
<dbReference type="PRINTS" id="PR00367">
    <property type="entry name" value="ETHRSPELEMNT"/>
</dbReference>
<dbReference type="Pfam" id="PF00847">
    <property type="entry name" value="AP2"/>
    <property type="match status" value="1"/>
</dbReference>
<gene>
    <name evidence="8" type="ORF">KC19_6G174200</name>
</gene>
<evidence type="ECO:0000313" key="8">
    <source>
        <dbReference type="EMBL" id="KAG0570601.1"/>
    </source>
</evidence>
<proteinExistence type="predicted"/>
<accession>A0A8T0HFQ2</accession>
<feature type="domain" description="AP2/ERF" evidence="7">
    <location>
        <begin position="213"/>
        <end position="270"/>
    </location>
</feature>
<comment type="subcellular location">
    <subcellularLocation>
        <location evidence="1">Nucleus</location>
    </subcellularLocation>
</comment>
<dbReference type="PROSITE" id="PS51032">
    <property type="entry name" value="AP2_ERF"/>
    <property type="match status" value="1"/>
</dbReference>
<feature type="region of interest" description="Disordered" evidence="6">
    <location>
        <begin position="24"/>
        <end position="46"/>
    </location>
</feature>
<dbReference type="Proteomes" id="UP000822688">
    <property type="component" value="Chromosome 6"/>
</dbReference>
<dbReference type="PANTHER" id="PTHR31194:SF140">
    <property type="entry name" value="ETHYLENE-RESPONSIVE TRANSCRIPTION FACTOR CRF2"/>
    <property type="match status" value="1"/>
</dbReference>
<evidence type="ECO:0000256" key="3">
    <source>
        <dbReference type="ARBA" id="ARBA00023125"/>
    </source>
</evidence>
<organism evidence="8 9">
    <name type="scientific">Ceratodon purpureus</name>
    <name type="common">Fire moss</name>
    <name type="synonym">Dicranum purpureum</name>
    <dbReference type="NCBI Taxonomy" id="3225"/>
    <lineage>
        <taxon>Eukaryota</taxon>
        <taxon>Viridiplantae</taxon>
        <taxon>Streptophyta</taxon>
        <taxon>Embryophyta</taxon>
        <taxon>Bryophyta</taxon>
        <taxon>Bryophytina</taxon>
        <taxon>Bryopsida</taxon>
        <taxon>Dicranidae</taxon>
        <taxon>Pseudoditrichales</taxon>
        <taxon>Ditrichaceae</taxon>
        <taxon>Ceratodon</taxon>
    </lineage>
</organism>
<dbReference type="CDD" id="cd00018">
    <property type="entry name" value="AP2"/>
    <property type="match status" value="1"/>
</dbReference>
<dbReference type="GO" id="GO:0005634">
    <property type="term" value="C:nucleus"/>
    <property type="evidence" value="ECO:0007669"/>
    <property type="project" value="UniProtKB-SubCell"/>
</dbReference>
<evidence type="ECO:0000256" key="5">
    <source>
        <dbReference type="ARBA" id="ARBA00023242"/>
    </source>
</evidence>
<keyword evidence="4" id="KW-0804">Transcription</keyword>
<evidence type="ECO:0000256" key="6">
    <source>
        <dbReference type="SAM" id="MobiDB-lite"/>
    </source>
</evidence>
<dbReference type="InterPro" id="IPR036955">
    <property type="entry name" value="AP2/ERF_dom_sf"/>
</dbReference>
<name>A0A8T0HFQ2_CERPU</name>
<keyword evidence="9" id="KW-1185">Reference proteome</keyword>
<keyword evidence="3" id="KW-0238">DNA-binding</keyword>
<evidence type="ECO:0000256" key="2">
    <source>
        <dbReference type="ARBA" id="ARBA00023015"/>
    </source>
</evidence>
<reference evidence="8 9" key="1">
    <citation type="submission" date="2020-06" db="EMBL/GenBank/DDBJ databases">
        <title>WGS assembly of Ceratodon purpureus strain R40.</title>
        <authorList>
            <person name="Carey S.B."/>
            <person name="Jenkins J."/>
            <person name="Shu S."/>
            <person name="Lovell J.T."/>
            <person name="Sreedasyam A."/>
            <person name="Maumus F."/>
            <person name="Tiley G.P."/>
            <person name="Fernandez-Pozo N."/>
            <person name="Barry K."/>
            <person name="Chen C."/>
            <person name="Wang M."/>
            <person name="Lipzen A."/>
            <person name="Daum C."/>
            <person name="Saski C.A."/>
            <person name="Payton A.C."/>
            <person name="Mcbreen J.C."/>
            <person name="Conrad R.E."/>
            <person name="Kollar L.M."/>
            <person name="Olsson S."/>
            <person name="Huttunen S."/>
            <person name="Landis J.B."/>
            <person name="Wickett N.J."/>
            <person name="Johnson M.G."/>
            <person name="Rensing S.A."/>
            <person name="Grimwood J."/>
            <person name="Schmutz J."/>
            <person name="Mcdaniel S.F."/>
        </authorList>
    </citation>
    <scope>NUCLEOTIDE SEQUENCE [LARGE SCALE GENOMIC DNA]</scope>
    <source>
        <strain evidence="8 9">R40</strain>
    </source>
</reference>
<feature type="region of interest" description="Disordered" evidence="6">
    <location>
        <begin position="427"/>
        <end position="454"/>
    </location>
</feature>
<evidence type="ECO:0000256" key="4">
    <source>
        <dbReference type="ARBA" id="ARBA00023163"/>
    </source>
</evidence>